<accession>A0AAW2IB93</accession>
<organism evidence="1">
    <name type="scientific">Menopon gallinae</name>
    <name type="common">poultry shaft louse</name>
    <dbReference type="NCBI Taxonomy" id="328185"/>
    <lineage>
        <taxon>Eukaryota</taxon>
        <taxon>Metazoa</taxon>
        <taxon>Ecdysozoa</taxon>
        <taxon>Arthropoda</taxon>
        <taxon>Hexapoda</taxon>
        <taxon>Insecta</taxon>
        <taxon>Pterygota</taxon>
        <taxon>Neoptera</taxon>
        <taxon>Paraneoptera</taxon>
        <taxon>Psocodea</taxon>
        <taxon>Troctomorpha</taxon>
        <taxon>Phthiraptera</taxon>
        <taxon>Amblycera</taxon>
        <taxon>Menoponidae</taxon>
        <taxon>Menopon</taxon>
    </lineage>
</organism>
<gene>
    <name evidence="1" type="ORF">PYX00_000658</name>
</gene>
<reference evidence="1" key="1">
    <citation type="journal article" date="2024" name="Gigascience">
        <title>Chromosome-level genome of the poultry shaft louse Menopon gallinae provides insight into the host-switching and adaptive evolution of parasitic lice.</title>
        <authorList>
            <person name="Xu Y."/>
            <person name="Ma L."/>
            <person name="Liu S."/>
            <person name="Liang Y."/>
            <person name="Liu Q."/>
            <person name="He Z."/>
            <person name="Tian L."/>
            <person name="Duan Y."/>
            <person name="Cai W."/>
            <person name="Li H."/>
            <person name="Song F."/>
        </authorList>
    </citation>
    <scope>NUCLEOTIDE SEQUENCE</scope>
    <source>
        <strain evidence="1">Cailab_2023a</strain>
    </source>
</reference>
<dbReference type="EMBL" id="JARGDH010000001">
    <property type="protein sequence ID" value="KAL0279011.1"/>
    <property type="molecule type" value="Genomic_DNA"/>
</dbReference>
<proteinExistence type="predicted"/>
<sequence length="286" mass="32890">MAESWTKWNFSALEKYNDLIAAFGELNTRKHYSDVINFGQPAVIAEPAESPEKKECNIEEKVLLVLDSLERGNCFNQCELFDESNTILREIFSELQKRLSDVEFVNFCRALSELNDERLLNICFECVILKKLNEKGEVSLPTIHAITSLAKNKPDNLARIIIQLITNESSNFEDLELLEEVFASFKDCHKDEILMAFIEMENFKEKNFPLLQVMCQDITNKSFYEIVKFMNYKCVEFAESPAFGRLLVHICSSSQSAIHKDILLSVIDKNKTLFKKKALMNLSSLS</sequence>
<protein>
    <submittedName>
        <fullName evidence="1">Uncharacterized protein</fullName>
    </submittedName>
</protein>
<dbReference type="Gene3D" id="1.25.40.480">
    <property type="match status" value="1"/>
</dbReference>
<evidence type="ECO:0000313" key="1">
    <source>
        <dbReference type="EMBL" id="KAL0279011.1"/>
    </source>
</evidence>
<name>A0AAW2IB93_9NEOP</name>
<comment type="caution">
    <text evidence="1">The sequence shown here is derived from an EMBL/GenBank/DDBJ whole genome shotgun (WGS) entry which is preliminary data.</text>
</comment>
<dbReference type="AlphaFoldDB" id="A0AAW2IB93"/>